<keyword evidence="7" id="KW-0418">Kinase</keyword>
<dbReference type="InterPro" id="IPR000600">
    <property type="entry name" value="ROK"/>
</dbReference>
<evidence type="ECO:0000256" key="1">
    <source>
        <dbReference type="ARBA" id="ARBA00001946"/>
    </source>
</evidence>
<dbReference type="GO" id="GO:0008865">
    <property type="term" value="F:fructokinase activity"/>
    <property type="evidence" value="ECO:0007669"/>
    <property type="project" value="UniProtKB-EC"/>
</dbReference>
<gene>
    <name evidence="7" type="ORF">COO09_14005</name>
</gene>
<dbReference type="SUPFAM" id="SSF53067">
    <property type="entry name" value="Actin-like ATPase domain"/>
    <property type="match status" value="1"/>
</dbReference>
<evidence type="ECO:0000256" key="5">
    <source>
        <dbReference type="ARBA" id="ARBA00038887"/>
    </source>
</evidence>
<dbReference type="EMBL" id="NWUF01000013">
    <property type="protein sequence ID" value="PCE41628.1"/>
    <property type="molecule type" value="Genomic_DNA"/>
</dbReference>
<dbReference type="OrthoDB" id="9783435at2"/>
<evidence type="ECO:0000256" key="3">
    <source>
        <dbReference type="ARBA" id="ARBA00022833"/>
    </source>
</evidence>
<accession>A0A2A4FW04</accession>
<evidence type="ECO:0000256" key="4">
    <source>
        <dbReference type="ARBA" id="ARBA00022842"/>
    </source>
</evidence>
<dbReference type="InterPro" id="IPR049874">
    <property type="entry name" value="ROK_cs"/>
</dbReference>
<dbReference type="PROSITE" id="PS01125">
    <property type="entry name" value="ROK"/>
    <property type="match status" value="1"/>
</dbReference>
<evidence type="ECO:0000313" key="8">
    <source>
        <dbReference type="Proteomes" id="UP000218934"/>
    </source>
</evidence>
<evidence type="ECO:0000313" key="7">
    <source>
        <dbReference type="EMBL" id="PCE41628.1"/>
    </source>
</evidence>
<proteinExistence type="predicted"/>
<comment type="cofactor">
    <cofactor evidence="1">
        <name>Mg(2+)</name>
        <dbReference type="ChEBI" id="CHEBI:18420"/>
    </cofactor>
</comment>
<dbReference type="Gene3D" id="3.30.420.40">
    <property type="match status" value="2"/>
</dbReference>
<comment type="caution">
    <text evidence="7">The sequence shown here is derived from an EMBL/GenBank/DDBJ whole genome shotgun (WGS) entry which is preliminary data.</text>
</comment>
<sequence>MPGGTGAAGGGAGLLSEDDRLFAGIELGGTKAIALIVRGRRILASARFPTGQPEQTLGVIGDRLEAWQAEHGRPEALGIASFGPVGLDRSRADYGHITSTPKPGWQGTDLVGHFRKRFGLPIGFDTDVAGAALAEHRWGAARGCDVAIYITIGTGIGGGVIVNGEPLHGLIHPELGHLRVRRTAGDDFAGVCPFHGDCLEGLASGPALGARAGMDGAAIPDDHPVWDRVAAELAEAMAMLMLTLSPRRILIGGGVFQHRQGVLARVRARTAERLNGYVAGVGEAELAGIIMPPALGDRAGPLGAIALAYRSS</sequence>
<dbReference type="InterPro" id="IPR043129">
    <property type="entry name" value="ATPase_NBD"/>
</dbReference>
<dbReference type="EC" id="2.7.1.4" evidence="5"/>
<keyword evidence="7" id="KW-0808">Transferase</keyword>
<dbReference type="KEGG" id="rdi:CMV14_09080"/>
<name>A0A2A4FW04_9SPHN</name>
<dbReference type="Pfam" id="PF00480">
    <property type="entry name" value="ROK"/>
    <property type="match status" value="1"/>
</dbReference>
<dbReference type="PANTHER" id="PTHR42742:SF3">
    <property type="entry name" value="FRUCTOKINASE"/>
    <property type="match status" value="1"/>
</dbReference>
<dbReference type="InterPro" id="IPR051804">
    <property type="entry name" value="Carb_Metab_Reg_Kinase/Isom"/>
</dbReference>
<evidence type="ECO:0000256" key="6">
    <source>
        <dbReference type="ARBA" id="ARBA00048451"/>
    </source>
</evidence>
<keyword evidence="2" id="KW-0479">Metal-binding</keyword>
<dbReference type="GO" id="GO:0046872">
    <property type="term" value="F:metal ion binding"/>
    <property type="evidence" value="ECO:0007669"/>
    <property type="project" value="UniProtKB-KW"/>
</dbReference>
<protein>
    <recommendedName>
        <fullName evidence="5">fructokinase</fullName>
        <ecNumber evidence="5">2.7.1.4</ecNumber>
    </recommendedName>
</protein>
<comment type="catalytic activity">
    <reaction evidence="6">
        <text>D-fructose + ATP = D-fructose 6-phosphate + ADP + H(+)</text>
        <dbReference type="Rhea" id="RHEA:16125"/>
        <dbReference type="ChEBI" id="CHEBI:15378"/>
        <dbReference type="ChEBI" id="CHEBI:30616"/>
        <dbReference type="ChEBI" id="CHEBI:37721"/>
        <dbReference type="ChEBI" id="CHEBI:61527"/>
        <dbReference type="ChEBI" id="CHEBI:456216"/>
        <dbReference type="EC" id="2.7.1.4"/>
    </reaction>
</comment>
<evidence type="ECO:0000256" key="2">
    <source>
        <dbReference type="ARBA" id="ARBA00022723"/>
    </source>
</evidence>
<dbReference type="AlphaFoldDB" id="A0A2A4FW04"/>
<keyword evidence="8" id="KW-1185">Reference proteome</keyword>
<dbReference type="CDD" id="cd24067">
    <property type="entry name" value="ASKHA_NBD_ROK_BsFRK-like"/>
    <property type="match status" value="1"/>
</dbReference>
<organism evidence="7 8">
    <name type="scientific">Rhizorhabdus dicambivorans</name>
    <dbReference type="NCBI Taxonomy" id="1850238"/>
    <lineage>
        <taxon>Bacteria</taxon>
        <taxon>Pseudomonadati</taxon>
        <taxon>Pseudomonadota</taxon>
        <taxon>Alphaproteobacteria</taxon>
        <taxon>Sphingomonadales</taxon>
        <taxon>Sphingomonadaceae</taxon>
        <taxon>Rhizorhabdus</taxon>
    </lineage>
</organism>
<keyword evidence="4" id="KW-0460">Magnesium</keyword>
<dbReference type="PANTHER" id="PTHR42742">
    <property type="entry name" value="TRANSCRIPTIONAL REPRESSOR MPRA"/>
    <property type="match status" value="1"/>
</dbReference>
<reference evidence="7 8" key="1">
    <citation type="submission" date="2017-09" db="EMBL/GenBank/DDBJ databases">
        <title>The Catabolism of 3,6-Dichlorosalicylic acid is Initiated by the Cytochrome P450 Monooxygenase DsmABC in Rhizorhabdus dicambivorans Ndbn-20.</title>
        <authorList>
            <person name="Na L."/>
        </authorList>
    </citation>
    <scope>NUCLEOTIDE SEQUENCE [LARGE SCALE GENOMIC DNA]</scope>
    <source>
        <strain evidence="7 8">Ndbn-20m</strain>
    </source>
</reference>
<dbReference type="Proteomes" id="UP000218934">
    <property type="component" value="Unassembled WGS sequence"/>
</dbReference>
<keyword evidence="3" id="KW-0862">Zinc</keyword>